<feature type="region of interest" description="Disordered" evidence="1">
    <location>
        <begin position="1"/>
        <end position="20"/>
    </location>
</feature>
<dbReference type="EMBL" id="OY731406">
    <property type="protein sequence ID" value="CAJ1974256.1"/>
    <property type="molecule type" value="Genomic_DNA"/>
</dbReference>
<dbReference type="Proteomes" id="UP001189624">
    <property type="component" value="Chromosome 9"/>
</dbReference>
<protein>
    <submittedName>
        <fullName evidence="2">Uncharacterized protein</fullName>
    </submittedName>
</protein>
<gene>
    <name evidence="2" type="ORF">AYBTSS11_LOCUS26329</name>
</gene>
<evidence type="ECO:0000313" key="2">
    <source>
        <dbReference type="EMBL" id="CAJ1974256.1"/>
    </source>
</evidence>
<dbReference type="AlphaFoldDB" id="A0AA86VQJ3"/>
<evidence type="ECO:0000313" key="3">
    <source>
        <dbReference type="Proteomes" id="UP001189624"/>
    </source>
</evidence>
<dbReference type="Gramene" id="rna-AYBTSS11_LOCUS26329">
    <property type="protein sequence ID" value="CAJ1974256.1"/>
    <property type="gene ID" value="gene-AYBTSS11_LOCUS26329"/>
</dbReference>
<organism evidence="2 3">
    <name type="scientific">Sphenostylis stenocarpa</name>
    <dbReference type="NCBI Taxonomy" id="92480"/>
    <lineage>
        <taxon>Eukaryota</taxon>
        <taxon>Viridiplantae</taxon>
        <taxon>Streptophyta</taxon>
        <taxon>Embryophyta</taxon>
        <taxon>Tracheophyta</taxon>
        <taxon>Spermatophyta</taxon>
        <taxon>Magnoliopsida</taxon>
        <taxon>eudicotyledons</taxon>
        <taxon>Gunneridae</taxon>
        <taxon>Pentapetalae</taxon>
        <taxon>rosids</taxon>
        <taxon>fabids</taxon>
        <taxon>Fabales</taxon>
        <taxon>Fabaceae</taxon>
        <taxon>Papilionoideae</taxon>
        <taxon>50 kb inversion clade</taxon>
        <taxon>NPAAA clade</taxon>
        <taxon>indigoferoid/millettioid clade</taxon>
        <taxon>Phaseoleae</taxon>
        <taxon>Sphenostylis</taxon>
    </lineage>
</organism>
<sequence>MVFKTKREHQWPGRARQTANQELDDMGKHTSSRLPNITETLNVGLIDTPSSFLAPGIHYCPHGSYLSGNNLISRQKIKTWNEDLLELSVFIDNGADRSHSHYSKRLTDFTVITKCFFRRIGFEGEEDVIAAGNPDAKERRGFCRSR</sequence>
<reference evidence="2" key="1">
    <citation type="submission" date="2023-10" db="EMBL/GenBank/DDBJ databases">
        <authorList>
            <person name="Domelevo Entfellner J.-B."/>
        </authorList>
    </citation>
    <scope>NUCLEOTIDE SEQUENCE</scope>
</reference>
<keyword evidence="3" id="KW-1185">Reference proteome</keyword>
<accession>A0AA86VQJ3</accession>
<evidence type="ECO:0000256" key="1">
    <source>
        <dbReference type="SAM" id="MobiDB-lite"/>
    </source>
</evidence>
<proteinExistence type="predicted"/>
<name>A0AA86VQJ3_9FABA</name>